<evidence type="ECO:0000313" key="2">
    <source>
        <dbReference type="Proteomes" id="UP001602370"/>
    </source>
</evidence>
<protein>
    <recommendedName>
        <fullName evidence="3">Abortive infection protein-like C-terminal domain-containing protein</fullName>
    </recommendedName>
</protein>
<dbReference type="Proteomes" id="UP001602370">
    <property type="component" value="Unassembled WGS sequence"/>
</dbReference>
<evidence type="ECO:0000313" key="1">
    <source>
        <dbReference type="EMBL" id="MFF5924208.1"/>
    </source>
</evidence>
<gene>
    <name evidence="1" type="ORF">ACFY8C_38670</name>
</gene>
<organism evidence="1 2">
    <name type="scientific">Streptomyces flavochromogenes</name>
    <dbReference type="NCBI Taxonomy" id="68199"/>
    <lineage>
        <taxon>Bacteria</taxon>
        <taxon>Bacillati</taxon>
        <taxon>Actinomycetota</taxon>
        <taxon>Actinomycetes</taxon>
        <taxon>Kitasatosporales</taxon>
        <taxon>Streptomycetaceae</taxon>
        <taxon>Streptomyces</taxon>
    </lineage>
</organism>
<comment type="caution">
    <text evidence="1">The sequence shown here is derived from an EMBL/GenBank/DDBJ whole genome shotgun (WGS) entry which is preliminary data.</text>
</comment>
<proteinExistence type="predicted"/>
<reference evidence="1 2" key="1">
    <citation type="submission" date="2024-10" db="EMBL/GenBank/DDBJ databases">
        <title>The Natural Products Discovery Center: Release of the First 8490 Sequenced Strains for Exploring Actinobacteria Biosynthetic Diversity.</title>
        <authorList>
            <person name="Kalkreuter E."/>
            <person name="Kautsar S.A."/>
            <person name="Yang D."/>
            <person name="Bader C.D."/>
            <person name="Teijaro C.N."/>
            <person name="Fluegel L."/>
            <person name="Davis C.M."/>
            <person name="Simpson J.R."/>
            <person name="Lauterbach L."/>
            <person name="Steele A.D."/>
            <person name="Gui C."/>
            <person name="Meng S."/>
            <person name="Li G."/>
            <person name="Viehrig K."/>
            <person name="Ye F."/>
            <person name="Su P."/>
            <person name="Kiefer A.F."/>
            <person name="Nichols A."/>
            <person name="Cepeda A.J."/>
            <person name="Yan W."/>
            <person name="Fan B."/>
            <person name="Jiang Y."/>
            <person name="Adhikari A."/>
            <person name="Zheng C.-J."/>
            <person name="Schuster L."/>
            <person name="Cowan T.M."/>
            <person name="Smanski M.J."/>
            <person name="Chevrette M.G."/>
            <person name="De Carvalho L.P.S."/>
            <person name="Shen B."/>
        </authorList>
    </citation>
    <scope>NUCLEOTIDE SEQUENCE [LARGE SCALE GENOMIC DNA]</scope>
    <source>
        <strain evidence="1 2">NPDC012605</strain>
    </source>
</reference>
<dbReference type="EMBL" id="JBIBDZ010000019">
    <property type="protein sequence ID" value="MFF5924208.1"/>
    <property type="molecule type" value="Genomic_DNA"/>
</dbReference>
<name>A0ABW6Y351_9ACTN</name>
<accession>A0ABW6Y351</accession>
<evidence type="ECO:0008006" key="3">
    <source>
        <dbReference type="Google" id="ProtNLM"/>
    </source>
</evidence>
<keyword evidence="2" id="KW-1185">Reference proteome</keyword>
<dbReference type="RefSeq" id="WP_388312096.1">
    <property type="nucleotide sequence ID" value="NZ_JBIBDZ010000019.1"/>
</dbReference>
<sequence length="285" mass="30558">MTTAPRPRFSVRAGRAVPEFDGPFEGVPPHLTGPLQEWVQQALFVGREYDEDTAQILCMRLRISARRRGGGAFPYTWALQGCEGDELLDVIDALLGYWFEIEADGSTEVLEALLSNAGSAYRVTEMEDGLEERVTPAVRDAVRRTIAEAATAPSAGSAADHLAAAWQAAYGRGPDPERAYSESIKAVEAAAHAVIEPNNPKATLGTMLRVIRNSPEKFGAAIPPKNGDSIVPAEAMMRALWDGQTSRHGGQTPTVPETLESARAGVHLAAALVQWFVSGAVARTP</sequence>